<evidence type="ECO:0000313" key="1">
    <source>
        <dbReference type="EMBL" id="KZP08518.1"/>
    </source>
</evidence>
<dbReference type="AlphaFoldDB" id="A0A165XGC2"/>
<organism evidence="1 2">
    <name type="scientific">Athelia psychrophila</name>
    <dbReference type="NCBI Taxonomy" id="1759441"/>
    <lineage>
        <taxon>Eukaryota</taxon>
        <taxon>Fungi</taxon>
        <taxon>Dikarya</taxon>
        <taxon>Basidiomycota</taxon>
        <taxon>Agaricomycotina</taxon>
        <taxon>Agaricomycetes</taxon>
        <taxon>Agaricomycetidae</taxon>
        <taxon>Atheliales</taxon>
        <taxon>Atheliaceae</taxon>
        <taxon>Athelia</taxon>
    </lineage>
</organism>
<proteinExistence type="predicted"/>
<reference evidence="1 2" key="1">
    <citation type="journal article" date="2016" name="Mol. Biol. Evol.">
        <title>Comparative Genomics of Early-Diverging Mushroom-Forming Fungi Provides Insights into the Origins of Lignocellulose Decay Capabilities.</title>
        <authorList>
            <person name="Nagy L.G."/>
            <person name="Riley R."/>
            <person name="Tritt A."/>
            <person name="Adam C."/>
            <person name="Daum C."/>
            <person name="Floudas D."/>
            <person name="Sun H."/>
            <person name="Yadav J.S."/>
            <person name="Pangilinan J."/>
            <person name="Larsson K.H."/>
            <person name="Matsuura K."/>
            <person name="Barry K."/>
            <person name="Labutti K."/>
            <person name="Kuo R."/>
            <person name="Ohm R.A."/>
            <person name="Bhattacharya S.S."/>
            <person name="Shirouzu T."/>
            <person name="Yoshinaga Y."/>
            <person name="Martin F.M."/>
            <person name="Grigoriev I.V."/>
            <person name="Hibbett D.S."/>
        </authorList>
    </citation>
    <scope>NUCLEOTIDE SEQUENCE [LARGE SCALE GENOMIC DNA]</scope>
    <source>
        <strain evidence="1 2">CBS 109695</strain>
    </source>
</reference>
<gene>
    <name evidence="1" type="ORF">FIBSPDRAFT_874438</name>
</gene>
<name>A0A165XGC2_9AGAM</name>
<sequence length="424" mass="46953">MFFSLDSPEPVAHAEHGYRYTALITFSDGRLEEVPAGYTTFHPARRSAPVNQMLFTNVTFSREGCFGGIDGLGACSPLWSRDEDAEVHTARIDLENGGVVHAGDILKGTVNFYTNTSGIRTVQAYIETSRNYKWGQSRAQDGGSDAFSPGSCFDGSHVSNELSTSSYRYGYLFGEEDWCKNMGGGYVHKPAAPSVDFQIQIADDAAQNFQMHYADVQSFLEIAIDFPYPSDIQKCLNPSGMVMQAPVSETDLLEDRMWEAWRPLDDESISDDVRTYRFSARIPVTILGARKYALNSAMDPPVHYLDPEGVASPVLLIEAPPSIQDVVFPTAQPVISVKPKEDVLKQMMASYRHFQIERESSLDYSAGEYAGVLWKKKYVAGIKTNHPVVEGSGEAKSLKKVKSTLADNMRYIPRVQVPVAVNPL</sequence>
<accession>A0A165XGC2</accession>
<dbReference type="EMBL" id="KV417719">
    <property type="protein sequence ID" value="KZP08518.1"/>
    <property type="molecule type" value="Genomic_DNA"/>
</dbReference>
<evidence type="ECO:0000313" key="2">
    <source>
        <dbReference type="Proteomes" id="UP000076532"/>
    </source>
</evidence>
<protein>
    <submittedName>
        <fullName evidence="1">Uncharacterized protein</fullName>
    </submittedName>
</protein>
<keyword evidence="2" id="KW-1185">Reference proteome</keyword>
<dbReference type="Proteomes" id="UP000076532">
    <property type="component" value="Unassembled WGS sequence"/>
</dbReference>
<dbReference type="OrthoDB" id="2590241at2759"/>